<protein>
    <submittedName>
        <fullName evidence="2">Transcriptional regulator with XRE-family HTH domain</fullName>
    </submittedName>
</protein>
<dbReference type="InterPro" id="IPR001387">
    <property type="entry name" value="Cro/C1-type_HTH"/>
</dbReference>
<keyword evidence="3" id="KW-1185">Reference proteome</keyword>
<evidence type="ECO:0000259" key="1">
    <source>
        <dbReference type="PROSITE" id="PS50943"/>
    </source>
</evidence>
<comment type="caution">
    <text evidence="2">The sequence shown here is derived from an EMBL/GenBank/DDBJ whole genome shotgun (WGS) entry which is preliminary data.</text>
</comment>
<dbReference type="CDD" id="cd00093">
    <property type="entry name" value="HTH_XRE"/>
    <property type="match status" value="1"/>
</dbReference>
<dbReference type="SUPFAM" id="SSF47413">
    <property type="entry name" value="lambda repressor-like DNA-binding domains"/>
    <property type="match status" value="1"/>
</dbReference>
<accession>A0A7Z0EP75</accession>
<evidence type="ECO:0000313" key="3">
    <source>
        <dbReference type="Proteomes" id="UP000572051"/>
    </source>
</evidence>
<dbReference type="InterPro" id="IPR043917">
    <property type="entry name" value="DUF5753"/>
</dbReference>
<dbReference type="EMBL" id="JACCFS010000001">
    <property type="protein sequence ID" value="NYJ35696.1"/>
    <property type="molecule type" value="Genomic_DNA"/>
</dbReference>
<dbReference type="SMART" id="SM00530">
    <property type="entry name" value="HTH_XRE"/>
    <property type="match status" value="1"/>
</dbReference>
<dbReference type="GO" id="GO:0003677">
    <property type="term" value="F:DNA binding"/>
    <property type="evidence" value="ECO:0007669"/>
    <property type="project" value="InterPro"/>
</dbReference>
<dbReference type="Pfam" id="PF13560">
    <property type="entry name" value="HTH_31"/>
    <property type="match status" value="1"/>
</dbReference>
<dbReference type="InterPro" id="IPR010982">
    <property type="entry name" value="Lambda_DNA-bd_dom_sf"/>
</dbReference>
<dbReference type="RefSeq" id="WP_179825016.1">
    <property type="nucleotide sequence ID" value="NZ_JACCFS010000001.1"/>
</dbReference>
<dbReference type="Proteomes" id="UP000572051">
    <property type="component" value="Unassembled WGS sequence"/>
</dbReference>
<gene>
    <name evidence="2" type="ORF">HNR10_003577</name>
</gene>
<dbReference type="Gene3D" id="1.10.260.40">
    <property type="entry name" value="lambda repressor-like DNA-binding domains"/>
    <property type="match status" value="1"/>
</dbReference>
<sequence>MVDGVDPAARKFGAEVRRLREHAGLSQTKLARLLPASQASVSDLELGKTRAKKDTAERIDTVLNSDGRVVAAWEAQYEVYEPPHWYRKLPVLELRATLIQQYHPLLVPGLLQTRDYMHASIRAGRRTEHQAVVNAKVQERTKRQDILSREDPPFFSVVLDETVLYRRLGSPATMKEQLEYLWEASQRSRVEVLIIPAATWDHPGLDNGFMLLKVPDVGNVVYLETGSVGGVVIDTDTVEEHTSRMGDLRGFALPPDQSRALIRKAQGEVE</sequence>
<dbReference type="PROSITE" id="PS50943">
    <property type="entry name" value="HTH_CROC1"/>
    <property type="match status" value="1"/>
</dbReference>
<proteinExistence type="predicted"/>
<dbReference type="AlphaFoldDB" id="A0A7Z0EP75"/>
<evidence type="ECO:0000313" key="2">
    <source>
        <dbReference type="EMBL" id="NYJ35696.1"/>
    </source>
</evidence>
<dbReference type="Pfam" id="PF19054">
    <property type="entry name" value="DUF5753"/>
    <property type="match status" value="1"/>
</dbReference>
<organism evidence="2 3">
    <name type="scientific">Nocardiopsis aegyptia</name>
    <dbReference type="NCBI Taxonomy" id="220378"/>
    <lineage>
        <taxon>Bacteria</taxon>
        <taxon>Bacillati</taxon>
        <taxon>Actinomycetota</taxon>
        <taxon>Actinomycetes</taxon>
        <taxon>Streptosporangiales</taxon>
        <taxon>Nocardiopsidaceae</taxon>
        <taxon>Nocardiopsis</taxon>
    </lineage>
</organism>
<reference evidence="2 3" key="1">
    <citation type="submission" date="2020-07" db="EMBL/GenBank/DDBJ databases">
        <title>Sequencing the genomes of 1000 actinobacteria strains.</title>
        <authorList>
            <person name="Klenk H.-P."/>
        </authorList>
    </citation>
    <scope>NUCLEOTIDE SEQUENCE [LARGE SCALE GENOMIC DNA]</scope>
    <source>
        <strain evidence="2 3">DSM 44442</strain>
    </source>
</reference>
<name>A0A7Z0EP75_9ACTN</name>
<feature type="domain" description="HTH cro/C1-type" evidence="1">
    <location>
        <begin position="16"/>
        <end position="70"/>
    </location>
</feature>